<dbReference type="InterPro" id="IPR011990">
    <property type="entry name" value="TPR-like_helical_dom_sf"/>
</dbReference>
<dbReference type="GO" id="GO:0000422">
    <property type="term" value="P:autophagy of mitochondrion"/>
    <property type="evidence" value="ECO:0007669"/>
    <property type="project" value="TreeGrafter"/>
</dbReference>
<keyword evidence="7 9" id="KW-0496">Mitochondrion</keyword>
<evidence type="ECO:0000256" key="8">
    <source>
        <dbReference type="ARBA" id="ARBA00023136"/>
    </source>
</evidence>
<dbReference type="RefSeq" id="XP_019036903.1">
    <property type="nucleotide sequence ID" value="XM_019185164.1"/>
</dbReference>
<dbReference type="Proteomes" id="UP000094112">
    <property type="component" value="Unassembled WGS sequence"/>
</dbReference>
<dbReference type="GO" id="GO:0090141">
    <property type="term" value="P:positive regulation of mitochondrial fission"/>
    <property type="evidence" value="ECO:0007669"/>
    <property type="project" value="EnsemblFungi"/>
</dbReference>
<proteinExistence type="inferred from homology"/>
<evidence type="ECO:0000256" key="2">
    <source>
        <dbReference type="ARBA" id="ARBA00008937"/>
    </source>
</evidence>
<evidence type="ECO:0000313" key="12">
    <source>
        <dbReference type="Proteomes" id="UP000094112"/>
    </source>
</evidence>
<keyword evidence="5 9" id="KW-1000">Mitochondrion outer membrane</keyword>
<dbReference type="GeneID" id="30202410"/>
<comment type="subcellular location">
    <subcellularLocation>
        <location evidence="1">Mitochondrion outer membrane</location>
        <topology evidence="1">Single-pass membrane protein</topology>
    </subcellularLocation>
</comment>
<gene>
    <name evidence="11" type="ORF">WICANDRAFT_81022</name>
</gene>
<name>A0A1E3NX23_WICAA</name>
<dbReference type="PANTHER" id="PTHR13247">
    <property type="entry name" value="TETRATRICOPEPTIDE REPEAT PROTEIN 11 TPR REPEAT PROTEIN 11"/>
    <property type="match status" value="1"/>
</dbReference>
<dbReference type="STRING" id="683960.A0A1E3NX23"/>
<dbReference type="GO" id="GO:0005741">
    <property type="term" value="C:mitochondrial outer membrane"/>
    <property type="evidence" value="ECO:0007669"/>
    <property type="project" value="UniProtKB-SubCell"/>
</dbReference>
<dbReference type="OrthoDB" id="421154at2759"/>
<evidence type="ECO:0000313" key="11">
    <source>
        <dbReference type="EMBL" id="ODQ57696.1"/>
    </source>
</evidence>
<keyword evidence="6 10" id="KW-1133">Transmembrane helix</keyword>
<evidence type="ECO:0000256" key="3">
    <source>
        <dbReference type="ARBA" id="ARBA00014314"/>
    </source>
</evidence>
<dbReference type="SUPFAM" id="SSF48452">
    <property type="entry name" value="TPR-like"/>
    <property type="match status" value="1"/>
</dbReference>
<keyword evidence="8 9" id="KW-0472">Membrane</keyword>
<evidence type="ECO:0000256" key="9">
    <source>
        <dbReference type="PIRNR" id="PIRNR008835"/>
    </source>
</evidence>
<reference evidence="11 12" key="1">
    <citation type="journal article" date="2016" name="Proc. Natl. Acad. Sci. U.S.A.">
        <title>Comparative genomics of biotechnologically important yeasts.</title>
        <authorList>
            <person name="Riley R."/>
            <person name="Haridas S."/>
            <person name="Wolfe K.H."/>
            <person name="Lopes M.R."/>
            <person name="Hittinger C.T."/>
            <person name="Goeker M."/>
            <person name="Salamov A.A."/>
            <person name="Wisecaver J.H."/>
            <person name="Long T.M."/>
            <person name="Calvey C.H."/>
            <person name="Aerts A.L."/>
            <person name="Barry K.W."/>
            <person name="Choi C."/>
            <person name="Clum A."/>
            <person name="Coughlan A.Y."/>
            <person name="Deshpande S."/>
            <person name="Douglass A.P."/>
            <person name="Hanson S.J."/>
            <person name="Klenk H.-P."/>
            <person name="LaButti K.M."/>
            <person name="Lapidus A."/>
            <person name="Lindquist E.A."/>
            <person name="Lipzen A.M."/>
            <person name="Meier-Kolthoff J.P."/>
            <person name="Ohm R.A."/>
            <person name="Otillar R.P."/>
            <person name="Pangilinan J.L."/>
            <person name="Peng Y."/>
            <person name="Rokas A."/>
            <person name="Rosa C.A."/>
            <person name="Scheuner C."/>
            <person name="Sibirny A.A."/>
            <person name="Slot J.C."/>
            <person name="Stielow J.B."/>
            <person name="Sun H."/>
            <person name="Kurtzman C.P."/>
            <person name="Blackwell M."/>
            <person name="Grigoriev I.V."/>
            <person name="Jeffries T.W."/>
        </authorList>
    </citation>
    <scope>NUCLEOTIDE SEQUENCE [LARGE SCALE GENOMIC DNA]</scope>
    <source>
        <strain evidence="12">ATCC 58044 / CBS 1984 / NCYC 433 / NRRL Y-366-8</strain>
    </source>
</reference>
<dbReference type="PIRSF" id="PIRSF008835">
    <property type="entry name" value="TPR_repeat_11_Fis1"/>
    <property type="match status" value="1"/>
</dbReference>
<evidence type="ECO:0000256" key="5">
    <source>
        <dbReference type="ARBA" id="ARBA00022787"/>
    </source>
</evidence>
<dbReference type="EMBL" id="KV454213">
    <property type="protein sequence ID" value="ODQ57696.1"/>
    <property type="molecule type" value="Genomic_DNA"/>
</dbReference>
<accession>A0A1E3NX23</accession>
<dbReference type="Pfam" id="PF14853">
    <property type="entry name" value="Fis1_TPR_C"/>
    <property type="match status" value="1"/>
</dbReference>
<evidence type="ECO:0000256" key="1">
    <source>
        <dbReference type="ARBA" id="ARBA00004572"/>
    </source>
</evidence>
<dbReference type="GO" id="GO:0000266">
    <property type="term" value="P:mitochondrial fission"/>
    <property type="evidence" value="ECO:0007669"/>
    <property type="project" value="UniProtKB-UniRule"/>
</dbReference>
<dbReference type="GO" id="GO:0005778">
    <property type="term" value="C:peroxisomal membrane"/>
    <property type="evidence" value="ECO:0007669"/>
    <property type="project" value="TreeGrafter"/>
</dbReference>
<dbReference type="CDD" id="cd12212">
    <property type="entry name" value="Fis1"/>
    <property type="match status" value="1"/>
</dbReference>
<dbReference type="Gene3D" id="1.25.40.10">
    <property type="entry name" value="Tetratricopeptide repeat domain"/>
    <property type="match status" value="1"/>
</dbReference>
<evidence type="ECO:0000256" key="6">
    <source>
        <dbReference type="ARBA" id="ARBA00022989"/>
    </source>
</evidence>
<comment type="similarity">
    <text evidence="2 9">Belongs to the FIS1 family.</text>
</comment>
<dbReference type="InterPro" id="IPR028061">
    <property type="entry name" value="Fis1_TPR_C"/>
</dbReference>
<dbReference type="GO" id="GO:0016559">
    <property type="term" value="P:peroxisome fission"/>
    <property type="evidence" value="ECO:0007669"/>
    <property type="project" value="EnsemblFungi"/>
</dbReference>
<comment type="domain">
    <text evidence="9">The C-terminus is required for mitochondrial localization, while the N-terminus is necessary for mitochondrial fission.</text>
</comment>
<protein>
    <recommendedName>
        <fullName evidence="3 9">Mitochondrial fission 1 protein</fullName>
    </recommendedName>
</protein>
<dbReference type="PANTHER" id="PTHR13247:SF0">
    <property type="entry name" value="MITOCHONDRIAL FISSION 1 PROTEIN"/>
    <property type="match status" value="1"/>
</dbReference>
<dbReference type="AlphaFoldDB" id="A0A1E3NX23"/>
<sequence>MSQPYYPALQDVNTPLSPEQLEVLRQQVLSEGDVVSVQSRFNYAWGLIKSNKEDDQRLGIKILGDIFKDSPIRRRECLYYLALGSYKLGEYATARRYADSLANHDPTNPQASALKEMIEDKIAKGMYSMVDEWFLRVTNMHKEGIIGIAIVSGVVAAGATALSLLLRRKR</sequence>
<dbReference type="InterPro" id="IPR033745">
    <property type="entry name" value="Fis1_cytosol"/>
</dbReference>
<comment type="function">
    <text evidence="9">Has a role in mitochondrial fission.</text>
</comment>
<organism evidence="11 12">
    <name type="scientific">Wickerhamomyces anomalus (strain ATCC 58044 / CBS 1984 / NCYC 433 / NRRL Y-366-8)</name>
    <name type="common">Yeast</name>
    <name type="synonym">Hansenula anomala</name>
    <dbReference type="NCBI Taxonomy" id="683960"/>
    <lineage>
        <taxon>Eukaryota</taxon>
        <taxon>Fungi</taxon>
        <taxon>Dikarya</taxon>
        <taxon>Ascomycota</taxon>
        <taxon>Saccharomycotina</taxon>
        <taxon>Saccharomycetes</taxon>
        <taxon>Phaffomycetales</taxon>
        <taxon>Wickerhamomycetaceae</taxon>
        <taxon>Wickerhamomyces</taxon>
    </lineage>
</organism>
<keyword evidence="12" id="KW-1185">Reference proteome</keyword>
<keyword evidence="4 10" id="KW-0812">Transmembrane</keyword>
<evidence type="ECO:0000256" key="4">
    <source>
        <dbReference type="ARBA" id="ARBA00022692"/>
    </source>
</evidence>
<dbReference type="InterPro" id="IPR028058">
    <property type="entry name" value="Fis1_TPR_N"/>
</dbReference>
<dbReference type="Pfam" id="PF14852">
    <property type="entry name" value="Fis1_TPR_N"/>
    <property type="match status" value="1"/>
</dbReference>
<evidence type="ECO:0000256" key="10">
    <source>
        <dbReference type="SAM" id="Phobius"/>
    </source>
</evidence>
<feature type="transmembrane region" description="Helical" evidence="10">
    <location>
        <begin position="144"/>
        <end position="166"/>
    </location>
</feature>
<dbReference type="InterPro" id="IPR016543">
    <property type="entry name" value="Fis1"/>
</dbReference>
<evidence type="ECO:0000256" key="7">
    <source>
        <dbReference type="ARBA" id="ARBA00023128"/>
    </source>
</evidence>